<gene>
    <name evidence="9" type="ORF">BWQ96_06836</name>
</gene>
<accession>A0A2V3IMZ0</accession>
<dbReference type="SUPFAM" id="SSF51069">
    <property type="entry name" value="Carbonic anhydrase"/>
    <property type="match status" value="1"/>
</dbReference>
<dbReference type="InterPro" id="IPR041891">
    <property type="entry name" value="Alpha_CA_prokaryot-like"/>
</dbReference>
<dbReference type="PANTHER" id="PTHR18952:SF265">
    <property type="entry name" value="CARBONIC ANHYDRASE"/>
    <property type="match status" value="1"/>
</dbReference>
<keyword evidence="3" id="KW-0479">Metal-binding</keyword>
<evidence type="ECO:0000256" key="7">
    <source>
        <dbReference type="SAM" id="SignalP"/>
    </source>
</evidence>
<dbReference type="GO" id="GO:0008270">
    <property type="term" value="F:zinc ion binding"/>
    <property type="evidence" value="ECO:0007669"/>
    <property type="project" value="InterPro"/>
</dbReference>
<evidence type="ECO:0000256" key="4">
    <source>
        <dbReference type="ARBA" id="ARBA00022833"/>
    </source>
</evidence>
<feature type="chain" id="PRO_5015912401" description="carbonic anhydrase" evidence="7">
    <location>
        <begin position="23"/>
        <end position="287"/>
    </location>
</feature>
<dbReference type="InterPro" id="IPR036398">
    <property type="entry name" value="CA_dom_sf"/>
</dbReference>
<dbReference type="PROSITE" id="PS51144">
    <property type="entry name" value="ALPHA_CA_2"/>
    <property type="match status" value="1"/>
</dbReference>
<reference evidence="9 10" key="1">
    <citation type="journal article" date="2018" name="Mol. Biol. Evol.">
        <title>Analysis of the draft genome of the red seaweed Gracilariopsis chorda provides insights into genome size evolution in Rhodophyta.</title>
        <authorList>
            <person name="Lee J."/>
            <person name="Yang E.C."/>
            <person name="Graf L."/>
            <person name="Yang J.H."/>
            <person name="Qiu H."/>
            <person name="Zel Zion U."/>
            <person name="Chan C.X."/>
            <person name="Stephens T.G."/>
            <person name="Weber A.P.M."/>
            <person name="Boo G.H."/>
            <person name="Boo S.M."/>
            <person name="Kim K.M."/>
            <person name="Shin Y."/>
            <person name="Jung M."/>
            <person name="Lee S.J."/>
            <person name="Yim H.S."/>
            <person name="Lee J.H."/>
            <person name="Bhattacharya D."/>
            <person name="Yoon H.S."/>
        </authorList>
    </citation>
    <scope>NUCLEOTIDE SEQUENCE [LARGE SCALE GENOMIC DNA]</scope>
    <source>
        <strain evidence="9 10">SKKU-2015</strain>
        <tissue evidence="9">Whole body</tissue>
    </source>
</reference>
<dbReference type="SMR" id="A0A2V3IMZ0"/>
<sequence>MNFFATASVFLLFLSVALPVRANEEIEVDTAGCPVKSAQGDFSYDMTLPNNPTRWGDIKEDFATCKEGEKQSPINFPANVQYAPKSAGPKSQMSLANMTFGASSYNWAMSCSDESGSCGKTSFAGKTYELINVHFHSPSEHKLFGKEYPLECHMVHAAEDGSLAVVGMMFEYAEQTSYPARIYQNVVEEYGDNVVFSTILGGVKSDRGEWAVPVGQLVNHNKGYCSYSGSLTTPPCTESVTWFMSMNIWTVSERQVHDYVRTVGTSIEGNHRPVQPLNERPVTCYVS</sequence>
<keyword evidence="10" id="KW-1185">Reference proteome</keyword>
<protein>
    <recommendedName>
        <fullName evidence="2">carbonic anhydrase</fullName>
        <ecNumber evidence="2">4.2.1.1</ecNumber>
    </recommendedName>
</protein>
<comment type="catalytic activity">
    <reaction evidence="6">
        <text>hydrogencarbonate + H(+) = CO2 + H2O</text>
        <dbReference type="Rhea" id="RHEA:10748"/>
        <dbReference type="ChEBI" id="CHEBI:15377"/>
        <dbReference type="ChEBI" id="CHEBI:15378"/>
        <dbReference type="ChEBI" id="CHEBI:16526"/>
        <dbReference type="ChEBI" id="CHEBI:17544"/>
        <dbReference type="EC" id="4.2.1.1"/>
    </reaction>
</comment>
<keyword evidence="5" id="KW-0456">Lyase</keyword>
<dbReference type="InterPro" id="IPR023561">
    <property type="entry name" value="Carbonic_anhydrase_a-class"/>
</dbReference>
<dbReference type="GO" id="GO:0004089">
    <property type="term" value="F:carbonate dehydratase activity"/>
    <property type="evidence" value="ECO:0007669"/>
    <property type="project" value="UniProtKB-EC"/>
</dbReference>
<evidence type="ECO:0000256" key="1">
    <source>
        <dbReference type="ARBA" id="ARBA00010718"/>
    </source>
</evidence>
<proteinExistence type="inferred from homology"/>
<dbReference type="Proteomes" id="UP000247409">
    <property type="component" value="Unassembled WGS sequence"/>
</dbReference>
<organism evidence="9 10">
    <name type="scientific">Gracilariopsis chorda</name>
    <dbReference type="NCBI Taxonomy" id="448386"/>
    <lineage>
        <taxon>Eukaryota</taxon>
        <taxon>Rhodophyta</taxon>
        <taxon>Florideophyceae</taxon>
        <taxon>Rhodymeniophycidae</taxon>
        <taxon>Gracilariales</taxon>
        <taxon>Gracilariaceae</taxon>
        <taxon>Gracilariopsis</taxon>
    </lineage>
</organism>
<dbReference type="CDD" id="cd03124">
    <property type="entry name" value="alpha_CA_prokaryotic_like"/>
    <property type="match status" value="1"/>
</dbReference>
<feature type="signal peptide" evidence="7">
    <location>
        <begin position="1"/>
        <end position="22"/>
    </location>
</feature>
<dbReference type="OrthoDB" id="5068at2759"/>
<name>A0A2V3IMZ0_9FLOR</name>
<dbReference type="AlphaFoldDB" id="A0A2V3IMZ0"/>
<feature type="domain" description="Alpha-carbonic anhydrase" evidence="8">
    <location>
        <begin position="40"/>
        <end position="286"/>
    </location>
</feature>
<comment type="caution">
    <text evidence="9">The sequence shown here is derived from an EMBL/GenBank/DDBJ whole genome shotgun (WGS) entry which is preliminary data.</text>
</comment>
<keyword evidence="4" id="KW-0862">Zinc</keyword>
<evidence type="ECO:0000256" key="6">
    <source>
        <dbReference type="ARBA" id="ARBA00048348"/>
    </source>
</evidence>
<dbReference type="SMART" id="SM01057">
    <property type="entry name" value="Carb_anhydrase"/>
    <property type="match status" value="1"/>
</dbReference>
<dbReference type="Gene3D" id="3.10.200.10">
    <property type="entry name" value="Alpha carbonic anhydrase"/>
    <property type="match status" value="1"/>
</dbReference>
<evidence type="ECO:0000313" key="10">
    <source>
        <dbReference type="Proteomes" id="UP000247409"/>
    </source>
</evidence>
<evidence type="ECO:0000256" key="3">
    <source>
        <dbReference type="ARBA" id="ARBA00022723"/>
    </source>
</evidence>
<evidence type="ECO:0000313" key="9">
    <source>
        <dbReference type="EMBL" id="PXF43446.1"/>
    </source>
</evidence>
<dbReference type="Pfam" id="PF00194">
    <property type="entry name" value="Carb_anhydrase"/>
    <property type="match status" value="1"/>
</dbReference>
<dbReference type="EC" id="4.2.1.1" evidence="2"/>
<dbReference type="PANTHER" id="PTHR18952">
    <property type="entry name" value="CARBONIC ANHYDRASE"/>
    <property type="match status" value="1"/>
</dbReference>
<dbReference type="STRING" id="448386.A0A2V3IMZ0"/>
<evidence type="ECO:0000259" key="8">
    <source>
        <dbReference type="PROSITE" id="PS51144"/>
    </source>
</evidence>
<dbReference type="EMBL" id="NBIV01000125">
    <property type="protein sequence ID" value="PXF43446.1"/>
    <property type="molecule type" value="Genomic_DNA"/>
</dbReference>
<dbReference type="InterPro" id="IPR001148">
    <property type="entry name" value="CA_dom"/>
</dbReference>
<comment type="similarity">
    <text evidence="1">Belongs to the alpha-carbonic anhydrase family.</text>
</comment>
<evidence type="ECO:0000256" key="5">
    <source>
        <dbReference type="ARBA" id="ARBA00023239"/>
    </source>
</evidence>
<keyword evidence="7" id="KW-0732">Signal</keyword>
<evidence type="ECO:0000256" key="2">
    <source>
        <dbReference type="ARBA" id="ARBA00012925"/>
    </source>
</evidence>